<dbReference type="STRING" id="1423763.FC46_GL000052"/>
<reference evidence="1 2" key="1">
    <citation type="journal article" date="2015" name="Genome Announc.">
        <title>Expanding the biotechnology potential of lactobacilli through comparative genomics of 213 strains and associated genera.</title>
        <authorList>
            <person name="Sun Z."/>
            <person name="Harris H.M."/>
            <person name="McCann A."/>
            <person name="Guo C."/>
            <person name="Argimon S."/>
            <person name="Zhang W."/>
            <person name="Yang X."/>
            <person name="Jeffery I.B."/>
            <person name="Cooney J.C."/>
            <person name="Kagawa T.F."/>
            <person name="Liu W."/>
            <person name="Song Y."/>
            <person name="Salvetti E."/>
            <person name="Wrobel A."/>
            <person name="Rasinkangas P."/>
            <person name="Parkhill J."/>
            <person name="Rea M.C."/>
            <person name="O'Sullivan O."/>
            <person name="Ritari J."/>
            <person name="Douillard F.P."/>
            <person name="Paul Ross R."/>
            <person name="Yang R."/>
            <person name="Briner A.E."/>
            <person name="Felis G.E."/>
            <person name="de Vos W.M."/>
            <person name="Barrangou R."/>
            <person name="Klaenhammer T.R."/>
            <person name="Caufield P.W."/>
            <person name="Cui Y."/>
            <person name="Zhang H."/>
            <person name="O'Toole P.W."/>
        </authorList>
    </citation>
    <scope>NUCLEOTIDE SEQUENCE [LARGE SCALE GENOMIC DNA]</scope>
    <source>
        <strain evidence="1 2">DSM 16043</strain>
    </source>
</reference>
<accession>A0A0R1UDI0</accession>
<dbReference type="InterPro" id="IPR006597">
    <property type="entry name" value="Sel1-like"/>
</dbReference>
<name>A0A0R1UDI0_9LACO</name>
<proteinExistence type="predicted"/>
<protein>
    <submittedName>
        <fullName evidence="1">Atpase associated with chromosome architecture replication</fullName>
    </submittedName>
</protein>
<dbReference type="EMBL" id="AZFM01000001">
    <property type="protein sequence ID" value="KRL91504.1"/>
    <property type="molecule type" value="Genomic_DNA"/>
</dbReference>
<dbReference type="SMART" id="SM00671">
    <property type="entry name" value="SEL1"/>
    <property type="match status" value="4"/>
</dbReference>
<comment type="caution">
    <text evidence="1">The sequence shown here is derived from an EMBL/GenBank/DDBJ whole genome shotgun (WGS) entry which is preliminary data.</text>
</comment>
<dbReference type="Gene3D" id="1.25.40.10">
    <property type="entry name" value="Tetratricopeptide repeat domain"/>
    <property type="match status" value="1"/>
</dbReference>
<dbReference type="PANTHER" id="PTHR11102:SF160">
    <property type="entry name" value="ERAD-ASSOCIATED E3 UBIQUITIN-PROTEIN LIGASE COMPONENT HRD3"/>
    <property type="match status" value="1"/>
</dbReference>
<sequence length="198" mass="22885">MNEEEMANKADELLNIGARAYRQGNYKKAEKYYTQSANLGNPQAACNLGYIYAYGRTENRDPEKAFYYFNLAAIDGNANASYKVGDAYYWGDFVEKQPLIAYKYYQQAEAQLGYMGSNDDDIKSDIYYRLSLCLYRGVGTEKDLFAALSYINKAHTYSYYDRTHDKYNWQSTARRISELRTAIISEFDNEIENGTQPK</sequence>
<dbReference type="InterPro" id="IPR050767">
    <property type="entry name" value="Sel1_AlgK"/>
</dbReference>
<dbReference type="OrthoDB" id="1835195at2"/>
<dbReference type="PATRIC" id="fig|1423763.3.peg.51"/>
<keyword evidence="2" id="KW-1185">Reference proteome</keyword>
<dbReference type="Pfam" id="PF08238">
    <property type="entry name" value="Sel1"/>
    <property type="match status" value="4"/>
</dbReference>
<dbReference type="AlphaFoldDB" id="A0A0R1UDI0"/>
<dbReference type="RefSeq" id="WP_057797040.1">
    <property type="nucleotide sequence ID" value="NZ_AZFM01000001.1"/>
</dbReference>
<organism evidence="1 2">
    <name type="scientific">Lactobacillus kalixensis DSM 16043</name>
    <dbReference type="NCBI Taxonomy" id="1423763"/>
    <lineage>
        <taxon>Bacteria</taxon>
        <taxon>Bacillati</taxon>
        <taxon>Bacillota</taxon>
        <taxon>Bacilli</taxon>
        <taxon>Lactobacillales</taxon>
        <taxon>Lactobacillaceae</taxon>
        <taxon>Lactobacillus</taxon>
    </lineage>
</organism>
<dbReference type="InterPro" id="IPR011990">
    <property type="entry name" value="TPR-like_helical_dom_sf"/>
</dbReference>
<gene>
    <name evidence="1" type="ORF">FC46_GL000052</name>
</gene>
<dbReference type="SUPFAM" id="SSF81901">
    <property type="entry name" value="HCP-like"/>
    <property type="match status" value="1"/>
</dbReference>
<dbReference type="Proteomes" id="UP000051036">
    <property type="component" value="Unassembled WGS sequence"/>
</dbReference>
<evidence type="ECO:0000313" key="2">
    <source>
        <dbReference type="Proteomes" id="UP000051036"/>
    </source>
</evidence>
<evidence type="ECO:0000313" key="1">
    <source>
        <dbReference type="EMBL" id="KRL91504.1"/>
    </source>
</evidence>
<dbReference type="PANTHER" id="PTHR11102">
    <property type="entry name" value="SEL-1-LIKE PROTEIN"/>
    <property type="match status" value="1"/>
</dbReference>